<name>A0A0D6B3M1_RHOSU</name>
<dbReference type="EMBL" id="AP014800">
    <property type="protein sequence ID" value="BAQ69733.1"/>
    <property type="molecule type" value="Genomic_DNA"/>
</dbReference>
<organism evidence="2 3">
    <name type="scientific">Rhodovulum sulfidophilum</name>
    <name type="common">Rhodobacter sulfidophilus</name>
    <dbReference type="NCBI Taxonomy" id="35806"/>
    <lineage>
        <taxon>Bacteria</taxon>
        <taxon>Pseudomonadati</taxon>
        <taxon>Pseudomonadota</taxon>
        <taxon>Alphaproteobacteria</taxon>
        <taxon>Rhodobacterales</taxon>
        <taxon>Paracoccaceae</taxon>
        <taxon>Rhodovulum</taxon>
    </lineage>
</organism>
<proteinExistence type="predicted"/>
<dbReference type="GO" id="GO:0009236">
    <property type="term" value="P:cobalamin biosynthetic process"/>
    <property type="evidence" value="ECO:0007669"/>
    <property type="project" value="InterPro"/>
</dbReference>
<evidence type="ECO:0000259" key="1">
    <source>
        <dbReference type="Pfam" id="PF01890"/>
    </source>
</evidence>
<evidence type="ECO:0000313" key="2">
    <source>
        <dbReference type="EMBL" id="BAQ69733.1"/>
    </source>
</evidence>
<gene>
    <name evidence="2" type="ORF">NHU_02585</name>
</gene>
<evidence type="ECO:0000313" key="3">
    <source>
        <dbReference type="Proteomes" id="UP000064912"/>
    </source>
</evidence>
<dbReference type="PATRIC" id="fig|35806.4.peg.2662"/>
<sequence length="122" mass="11981">MRVAGFGFRAAATEASLADALDRAGGPAGLTALAVPADKAGAAGIAALAARLALPLCPVAGAELRRPATPTRSAHSLAHRGTGSVAEAAALAACGEGARLLAPRRVSNDRMSTCAIATKDLP</sequence>
<dbReference type="KEGG" id="rsu:NHU_02585"/>
<reference evidence="2 3" key="1">
    <citation type="submission" date="2015-02" db="EMBL/GenBank/DDBJ databases">
        <title>Genome sequene of Rhodovulum sulfidophilum DSM 2351.</title>
        <authorList>
            <person name="Nagao N."/>
        </authorList>
    </citation>
    <scope>NUCLEOTIDE SEQUENCE [LARGE SCALE GENOMIC DNA]</scope>
    <source>
        <strain evidence="2 3">DSM 2351</strain>
    </source>
</reference>
<dbReference type="InterPro" id="IPR036518">
    <property type="entry name" value="CobE/GbiG_C_sf"/>
</dbReference>
<accession>A0A0D6B3M1</accession>
<dbReference type="SUPFAM" id="SSF159664">
    <property type="entry name" value="CobE/GbiG C-terminal domain-like"/>
    <property type="match status" value="1"/>
</dbReference>
<dbReference type="InterPro" id="IPR002750">
    <property type="entry name" value="CobE/GbiG_C"/>
</dbReference>
<dbReference type="eggNOG" id="ENOG5032Z7J">
    <property type="taxonomic scope" value="Bacteria"/>
</dbReference>
<dbReference type="Proteomes" id="UP000064912">
    <property type="component" value="Chromosome"/>
</dbReference>
<dbReference type="Pfam" id="PF01890">
    <property type="entry name" value="CbiG_C"/>
    <property type="match status" value="1"/>
</dbReference>
<protein>
    <recommendedName>
        <fullName evidence="1">CobE/GbiG C-terminal domain-containing protein</fullName>
    </recommendedName>
</protein>
<feature type="domain" description="CobE/GbiG C-terminal" evidence="1">
    <location>
        <begin position="3"/>
        <end position="117"/>
    </location>
</feature>
<dbReference type="AlphaFoldDB" id="A0A0D6B3M1"/>
<dbReference type="Gene3D" id="3.30.420.180">
    <property type="entry name" value="CobE/GbiG C-terminal domain"/>
    <property type="match status" value="1"/>
</dbReference>